<dbReference type="STRING" id="230819.A0A5C3KAY8"/>
<reference evidence="2 3" key="1">
    <citation type="journal article" date="2019" name="Nat. Ecol. Evol.">
        <title>Megaphylogeny resolves global patterns of mushroom evolution.</title>
        <authorList>
            <person name="Varga T."/>
            <person name="Krizsan K."/>
            <person name="Foldi C."/>
            <person name="Dima B."/>
            <person name="Sanchez-Garcia M."/>
            <person name="Sanchez-Ramirez S."/>
            <person name="Szollosi G.J."/>
            <person name="Szarkandi J.G."/>
            <person name="Papp V."/>
            <person name="Albert L."/>
            <person name="Andreopoulos W."/>
            <person name="Angelini C."/>
            <person name="Antonin V."/>
            <person name="Barry K.W."/>
            <person name="Bougher N.L."/>
            <person name="Buchanan P."/>
            <person name="Buyck B."/>
            <person name="Bense V."/>
            <person name="Catcheside P."/>
            <person name="Chovatia M."/>
            <person name="Cooper J."/>
            <person name="Damon W."/>
            <person name="Desjardin D."/>
            <person name="Finy P."/>
            <person name="Geml J."/>
            <person name="Haridas S."/>
            <person name="Hughes K."/>
            <person name="Justo A."/>
            <person name="Karasinski D."/>
            <person name="Kautmanova I."/>
            <person name="Kiss B."/>
            <person name="Kocsube S."/>
            <person name="Kotiranta H."/>
            <person name="LaButti K.M."/>
            <person name="Lechner B.E."/>
            <person name="Liimatainen K."/>
            <person name="Lipzen A."/>
            <person name="Lukacs Z."/>
            <person name="Mihaltcheva S."/>
            <person name="Morgado L.N."/>
            <person name="Niskanen T."/>
            <person name="Noordeloos M.E."/>
            <person name="Ohm R.A."/>
            <person name="Ortiz-Santana B."/>
            <person name="Ovrebo C."/>
            <person name="Racz N."/>
            <person name="Riley R."/>
            <person name="Savchenko A."/>
            <person name="Shiryaev A."/>
            <person name="Soop K."/>
            <person name="Spirin V."/>
            <person name="Szebenyi C."/>
            <person name="Tomsovsky M."/>
            <person name="Tulloss R.E."/>
            <person name="Uehling J."/>
            <person name="Grigoriev I.V."/>
            <person name="Vagvolgyi C."/>
            <person name="Papp T."/>
            <person name="Martin F.M."/>
            <person name="Miettinen O."/>
            <person name="Hibbett D.S."/>
            <person name="Nagy L.G."/>
        </authorList>
    </citation>
    <scope>NUCLEOTIDE SEQUENCE [LARGE SCALE GENOMIC DNA]</scope>
    <source>
        <strain evidence="2 3">CBS 121175</strain>
    </source>
</reference>
<feature type="compositionally biased region" description="Basic residues" evidence="1">
    <location>
        <begin position="168"/>
        <end position="177"/>
    </location>
</feature>
<dbReference type="Proteomes" id="UP000307440">
    <property type="component" value="Unassembled WGS sequence"/>
</dbReference>
<dbReference type="Pfam" id="PF14223">
    <property type="entry name" value="Retrotran_gag_2"/>
    <property type="match status" value="1"/>
</dbReference>
<organism evidence="2 3">
    <name type="scientific">Coprinopsis marcescibilis</name>
    <name type="common">Agaric fungus</name>
    <name type="synonym">Psathyrella marcescibilis</name>
    <dbReference type="NCBI Taxonomy" id="230819"/>
    <lineage>
        <taxon>Eukaryota</taxon>
        <taxon>Fungi</taxon>
        <taxon>Dikarya</taxon>
        <taxon>Basidiomycota</taxon>
        <taxon>Agaricomycotina</taxon>
        <taxon>Agaricomycetes</taxon>
        <taxon>Agaricomycetidae</taxon>
        <taxon>Agaricales</taxon>
        <taxon>Agaricineae</taxon>
        <taxon>Psathyrellaceae</taxon>
        <taxon>Coprinopsis</taxon>
    </lineage>
</organism>
<protein>
    <recommendedName>
        <fullName evidence="4">DUF4219 domain-containing protein</fullName>
    </recommendedName>
</protein>
<proteinExistence type="predicted"/>
<feature type="compositionally biased region" description="Polar residues" evidence="1">
    <location>
        <begin position="140"/>
        <end position="154"/>
    </location>
</feature>
<accession>A0A5C3KAY8</accession>
<evidence type="ECO:0000313" key="2">
    <source>
        <dbReference type="EMBL" id="TFK16897.1"/>
    </source>
</evidence>
<dbReference type="AlphaFoldDB" id="A0A5C3KAY8"/>
<evidence type="ECO:0000256" key="1">
    <source>
        <dbReference type="SAM" id="MobiDB-lite"/>
    </source>
</evidence>
<feature type="region of interest" description="Disordered" evidence="1">
    <location>
        <begin position="382"/>
        <end position="402"/>
    </location>
</feature>
<feature type="region of interest" description="Disordered" evidence="1">
    <location>
        <begin position="140"/>
        <end position="177"/>
    </location>
</feature>
<sequence>MSSSALNLVPTLNGSNWNQWSDLMTAYLQSQGLWLYVNGTIKQPDLAASDVDAAVQTANHQARLDWLCHDQMALGAITLKLAPSLKVHVEDNSKGTWKTLKENFGSHTHGTAYKWVMKLLNFRITGKESLMKEFSKLNTIMGQKQQSQPSTSSAPLPANTGNQQQQPFKKKKHGGQKVKARIAAAQLEAAAYSSITPDDSTMDINMPMLPVPQNPPPPQQAIHSTLEIGKGGKAVTRYARTDMPSHTYSQGATACKWVDQLIGKETQSPYSVYQSARDLCDSLRAPKTAKTLRRLEGLIEYQYSTNEPIREIQTPSGARKRSVSPARSDDGCYHTAKKSLIDRITISNTEGEKKELYITDIYSDNKDMVSLGDPKEDIRLSSCPPIPRFSQEPEDPSWTNKQREEWWNRQEDARYQAYLQGNDPTM</sequence>
<evidence type="ECO:0000313" key="3">
    <source>
        <dbReference type="Proteomes" id="UP000307440"/>
    </source>
</evidence>
<keyword evidence="3" id="KW-1185">Reference proteome</keyword>
<dbReference type="EMBL" id="ML210612">
    <property type="protein sequence ID" value="TFK16897.1"/>
    <property type="molecule type" value="Genomic_DNA"/>
</dbReference>
<evidence type="ECO:0008006" key="4">
    <source>
        <dbReference type="Google" id="ProtNLM"/>
    </source>
</evidence>
<name>A0A5C3KAY8_COPMA</name>
<gene>
    <name evidence="2" type="ORF">FA15DRAFT_711309</name>
</gene>
<dbReference type="OrthoDB" id="3032860at2759"/>